<keyword evidence="6" id="KW-0418">Kinase</keyword>
<evidence type="ECO:0000256" key="7">
    <source>
        <dbReference type="PROSITE-ProRule" id="PRU00423"/>
    </source>
</evidence>
<gene>
    <name evidence="10" type="ORF">I2492_17600</name>
    <name evidence="9" type="ORF">I2493_17595</name>
</gene>
<feature type="modified residue" description="Phosphocysteine; by EIIA" evidence="7">
    <location>
        <position position="9"/>
    </location>
</feature>
<dbReference type="EMBL" id="JADRCQ010000007">
    <property type="protein sequence ID" value="MBK5074827.1"/>
    <property type="molecule type" value="Genomic_DNA"/>
</dbReference>
<keyword evidence="12" id="KW-1185">Reference proteome</keyword>
<evidence type="ECO:0000313" key="9">
    <source>
        <dbReference type="EMBL" id="MBK5074827.1"/>
    </source>
</evidence>
<sequence length="98" mass="10974">MKYKIMLACMGGFSTSMLVKKMREAAEKQGIDAEIDAVAETELDKYNDLNIILLGPQVGHLLSELRSKFETPIIIIDSMDYGLMNGEKVLKDALEHLK</sequence>
<keyword evidence="3 10" id="KW-0762">Sugar transport</keyword>
<keyword evidence="1" id="KW-0813">Transport</keyword>
<protein>
    <submittedName>
        <fullName evidence="10">PTS sugar transporter subunit IIB</fullName>
    </submittedName>
</protein>
<evidence type="ECO:0000259" key="8">
    <source>
        <dbReference type="PROSITE" id="PS51100"/>
    </source>
</evidence>
<name>A0A9D7ALP8_9GAMM</name>
<dbReference type="PANTHER" id="PTHR34581">
    <property type="entry name" value="PTS SYSTEM N,N'-DIACETYLCHITOBIOSE-SPECIFIC EIIB COMPONENT"/>
    <property type="match status" value="1"/>
</dbReference>
<dbReference type="PROSITE" id="PS51100">
    <property type="entry name" value="PTS_EIIB_TYPE_3"/>
    <property type="match status" value="1"/>
</dbReference>
<dbReference type="GO" id="GO:0008982">
    <property type="term" value="F:protein-N(PI)-phosphohistidine-sugar phosphotransferase activity"/>
    <property type="evidence" value="ECO:0007669"/>
    <property type="project" value="InterPro"/>
</dbReference>
<evidence type="ECO:0000256" key="5">
    <source>
        <dbReference type="ARBA" id="ARBA00022683"/>
    </source>
</evidence>
<evidence type="ECO:0000256" key="4">
    <source>
        <dbReference type="ARBA" id="ARBA00022679"/>
    </source>
</evidence>
<accession>A0A9D7ALP8</accession>
<feature type="domain" description="PTS EIIB type-3" evidence="8">
    <location>
        <begin position="2"/>
        <end position="98"/>
    </location>
</feature>
<dbReference type="CDD" id="cd05564">
    <property type="entry name" value="PTS_IIB_chitobiose_lichenan"/>
    <property type="match status" value="1"/>
</dbReference>
<dbReference type="InterPro" id="IPR013012">
    <property type="entry name" value="PTS_EIIB_3"/>
</dbReference>
<keyword evidence="5" id="KW-0598">Phosphotransferase system</keyword>
<dbReference type="AlphaFoldDB" id="A0A9D7ALP8"/>
<dbReference type="Gene3D" id="3.40.50.2300">
    <property type="match status" value="1"/>
</dbReference>
<dbReference type="InterPro" id="IPR036095">
    <property type="entry name" value="PTS_EIIB-like_sf"/>
</dbReference>
<dbReference type="InterPro" id="IPR003501">
    <property type="entry name" value="PTS_EIIB_2/3"/>
</dbReference>
<evidence type="ECO:0000313" key="10">
    <source>
        <dbReference type="EMBL" id="MBK5178137.1"/>
    </source>
</evidence>
<dbReference type="SUPFAM" id="SSF52794">
    <property type="entry name" value="PTS system IIB component-like"/>
    <property type="match status" value="1"/>
</dbReference>
<evidence type="ECO:0000256" key="2">
    <source>
        <dbReference type="ARBA" id="ARBA00022553"/>
    </source>
</evidence>
<keyword evidence="4" id="KW-0808">Transferase</keyword>
<evidence type="ECO:0000256" key="6">
    <source>
        <dbReference type="ARBA" id="ARBA00022777"/>
    </source>
</evidence>
<dbReference type="Proteomes" id="UP001296969">
    <property type="component" value="Unassembled WGS sequence"/>
</dbReference>
<dbReference type="RefSeq" id="WP_228399268.1">
    <property type="nucleotide sequence ID" value="NZ_JADRCP010000007.1"/>
</dbReference>
<evidence type="ECO:0000313" key="11">
    <source>
        <dbReference type="Proteomes" id="UP000807542"/>
    </source>
</evidence>
<reference evidence="10 12" key="1">
    <citation type="submission" date="2020-11" db="EMBL/GenBank/DDBJ databases">
        <title>Insectihabitans protaetiae gen. nov. sp. nov. and Insectihabitans allomyrinae sp. nov., isolated from larvae of Protaetia brevitarsis seulensis and Allomyrina dichotoma, respectively.</title>
        <authorList>
            <person name="Lee S.D."/>
            <person name="Byeon Y.-S."/>
            <person name="Kim S.-M."/>
            <person name="Yang H.L."/>
            <person name="Kim I.S."/>
        </authorList>
    </citation>
    <scope>NUCLEOTIDE SEQUENCE</scope>
    <source>
        <strain evidence="10">CWB-B4</strain>
        <strain evidence="9 12">CWB-B43</strain>
    </source>
</reference>
<evidence type="ECO:0000256" key="1">
    <source>
        <dbReference type="ARBA" id="ARBA00022448"/>
    </source>
</evidence>
<organism evidence="10 11">
    <name type="scientific">Limnobaculum xujianqingii</name>
    <dbReference type="NCBI Taxonomy" id="2738837"/>
    <lineage>
        <taxon>Bacteria</taxon>
        <taxon>Pseudomonadati</taxon>
        <taxon>Pseudomonadota</taxon>
        <taxon>Gammaproteobacteria</taxon>
        <taxon>Enterobacterales</taxon>
        <taxon>Budviciaceae</taxon>
        <taxon>Limnobaculum</taxon>
    </lineage>
</organism>
<dbReference type="Pfam" id="PF02302">
    <property type="entry name" value="PTS_IIB"/>
    <property type="match status" value="1"/>
</dbReference>
<dbReference type="EMBL" id="JADRCP010000007">
    <property type="protein sequence ID" value="MBK5178137.1"/>
    <property type="molecule type" value="Genomic_DNA"/>
</dbReference>
<keyword evidence="2" id="KW-0597">Phosphoprotein</keyword>
<dbReference type="GO" id="GO:0016301">
    <property type="term" value="F:kinase activity"/>
    <property type="evidence" value="ECO:0007669"/>
    <property type="project" value="UniProtKB-KW"/>
</dbReference>
<proteinExistence type="predicted"/>
<dbReference type="InterPro" id="IPR051819">
    <property type="entry name" value="PTS_sugar-specific_EIIB"/>
</dbReference>
<dbReference type="PANTHER" id="PTHR34581:SF2">
    <property type="entry name" value="PTS SYSTEM N,N'-DIACETYLCHITOBIOSE-SPECIFIC EIIB COMPONENT"/>
    <property type="match status" value="1"/>
</dbReference>
<evidence type="ECO:0000256" key="3">
    <source>
        <dbReference type="ARBA" id="ARBA00022597"/>
    </source>
</evidence>
<dbReference type="GO" id="GO:0009401">
    <property type="term" value="P:phosphoenolpyruvate-dependent sugar phosphotransferase system"/>
    <property type="evidence" value="ECO:0007669"/>
    <property type="project" value="UniProtKB-KW"/>
</dbReference>
<dbReference type="Proteomes" id="UP000807542">
    <property type="component" value="Unassembled WGS sequence"/>
</dbReference>
<comment type="caution">
    <text evidence="10">The sequence shown here is derived from an EMBL/GenBank/DDBJ whole genome shotgun (WGS) entry which is preliminary data.</text>
</comment>
<evidence type="ECO:0000313" key="12">
    <source>
        <dbReference type="Proteomes" id="UP001296969"/>
    </source>
</evidence>